<name>A0ABR1R664_9PEZI</name>
<reference evidence="2 3" key="1">
    <citation type="submission" date="2023-01" db="EMBL/GenBank/DDBJ databases">
        <title>Analysis of 21 Apiospora genomes using comparative genomics revels a genus with tremendous synthesis potential of carbohydrate active enzymes and secondary metabolites.</title>
        <authorList>
            <person name="Sorensen T."/>
        </authorList>
    </citation>
    <scope>NUCLEOTIDE SEQUENCE [LARGE SCALE GENOMIC DNA]</scope>
    <source>
        <strain evidence="2 3">CBS 20057</strain>
    </source>
</reference>
<evidence type="ECO:0000313" key="2">
    <source>
        <dbReference type="EMBL" id="KAK8001238.1"/>
    </source>
</evidence>
<proteinExistence type="predicted"/>
<dbReference type="Proteomes" id="UP001396898">
    <property type="component" value="Unassembled WGS sequence"/>
</dbReference>
<comment type="caution">
    <text evidence="2">The sequence shown here is derived from an EMBL/GenBank/DDBJ whole genome shotgun (WGS) entry which is preliminary data.</text>
</comment>
<evidence type="ECO:0000256" key="1">
    <source>
        <dbReference type="SAM" id="MobiDB-lite"/>
    </source>
</evidence>
<evidence type="ECO:0000313" key="3">
    <source>
        <dbReference type="Proteomes" id="UP001396898"/>
    </source>
</evidence>
<sequence>MAKRKPTPKQLEKLTSGGGGGQDLPSIKEVLASDHGFGTYRGKENSIATVGLELPVLRIGKNPLGFYISNVEEIHDSEKTTTVKKKRKRYPTEEVKASKKRCQSVGDDVGESQTSE</sequence>
<dbReference type="EMBL" id="JAQQWI010000018">
    <property type="protein sequence ID" value="KAK8001238.1"/>
    <property type="molecule type" value="Genomic_DNA"/>
</dbReference>
<protein>
    <submittedName>
        <fullName evidence="2">Uncharacterized protein</fullName>
    </submittedName>
</protein>
<accession>A0ABR1R664</accession>
<feature type="region of interest" description="Disordered" evidence="1">
    <location>
        <begin position="78"/>
        <end position="116"/>
    </location>
</feature>
<keyword evidence="3" id="KW-1185">Reference proteome</keyword>
<feature type="region of interest" description="Disordered" evidence="1">
    <location>
        <begin position="1"/>
        <end position="26"/>
    </location>
</feature>
<gene>
    <name evidence="2" type="ORF">PG991_013460</name>
</gene>
<organism evidence="2 3">
    <name type="scientific">Apiospora marii</name>
    <dbReference type="NCBI Taxonomy" id="335849"/>
    <lineage>
        <taxon>Eukaryota</taxon>
        <taxon>Fungi</taxon>
        <taxon>Dikarya</taxon>
        <taxon>Ascomycota</taxon>
        <taxon>Pezizomycotina</taxon>
        <taxon>Sordariomycetes</taxon>
        <taxon>Xylariomycetidae</taxon>
        <taxon>Amphisphaeriales</taxon>
        <taxon>Apiosporaceae</taxon>
        <taxon>Apiospora</taxon>
    </lineage>
</organism>